<reference evidence="1" key="1">
    <citation type="submission" date="2022-10" db="EMBL/GenBank/DDBJ databases">
        <title>The complete genomes of actinobacterial strains from the NBC collection.</title>
        <authorList>
            <person name="Joergensen T.S."/>
            <person name="Alvarez Arevalo M."/>
            <person name="Sterndorff E.B."/>
            <person name="Faurdal D."/>
            <person name="Vuksanovic O."/>
            <person name="Mourched A.-S."/>
            <person name="Charusanti P."/>
            <person name="Shaw S."/>
            <person name="Blin K."/>
            <person name="Weber T."/>
        </authorList>
    </citation>
    <scope>NUCLEOTIDE SEQUENCE</scope>
    <source>
        <strain evidence="1">NBC_00189</strain>
    </source>
</reference>
<name>A0ABZ1JP47_9ACTN</name>
<evidence type="ECO:0000313" key="1">
    <source>
        <dbReference type="EMBL" id="WTP53404.1"/>
    </source>
</evidence>
<dbReference type="Pfam" id="PF06626">
    <property type="entry name" value="DUF1152"/>
    <property type="match status" value="1"/>
</dbReference>
<dbReference type="InterPro" id="IPR010581">
    <property type="entry name" value="DUF1152"/>
</dbReference>
<dbReference type="Proteomes" id="UP001432166">
    <property type="component" value="Chromosome"/>
</dbReference>
<sequence length="374" mass="40125">MLGEGTRPLLIASGGSGDVISAWAVARSRGYQAPVFAAPMWERSILDPRPGPRGVADIDRLETTAGGARITAGTRLPGGWSPLPELVDKTGIELYLLDVTTGVRGLAAQLRRIADHVGAGRLHLVDAGGDIAARGDESGLVSPALDALLLSAAESCGIPGTVTVVGTGLDGELTPRETADARAALAWTTEEPISRDVAADVYRRLNWFPSEASLLTLLAAQGVTAAVDIAAGREPVVLDAEAARPFSVDVASVARRNRLAGALRETEDFLSADTILREFGCVSEYGLEVAKSFRRPITSRSLPWQDHSLMDLLDDVHNDADHVSVRRIYRKLSLTGRREHHHLVCWLADRHTSRFRNPMLSLRGLHHASSPLDS</sequence>
<dbReference type="RefSeq" id="WP_328939195.1">
    <property type="nucleotide sequence ID" value="NZ_CP108133.1"/>
</dbReference>
<gene>
    <name evidence="1" type="ORF">OG288_36850</name>
</gene>
<keyword evidence="2" id="KW-1185">Reference proteome</keyword>
<dbReference type="EMBL" id="CP108133">
    <property type="protein sequence ID" value="WTP53404.1"/>
    <property type="molecule type" value="Genomic_DNA"/>
</dbReference>
<protein>
    <submittedName>
        <fullName evidence="1">DUF1152 domain-containing protein</fullName>
    </submittedName>
</protein>
<organism evidence="1 2">
    <name type="scientific">Streptomyces tauricus</name>
    <dbReference type="NCBI Taxonomy" id="68274"/>
    <lineage>
        <taxon>Bacteria</taxon>
        <taxon>Bacillati</taxon>
        <taxon>Actinomycetota</taxon>
        <taxon>Actinomycetes</taxon>
        <taxon>Kitasatosporales</taxon>
        <taxon>Streptomycetaceae</taxon>
        <taxon>Streptomyces</taxon>
        <taxon>Streptomyces aurantiacus group</taxon>
    </lineage>
</organism>
<evidence type="ECO:0000313" key="2">
    <source>
        <dbReference type="Proteomes" id="UP001432166"/>
    </source>
</evidence>
<proteinExistence type="predicted"/>
<accession>A0ABZ1JP47</accession>